<name>A0AAV9Z2B1_9AGAR</name>
<accession>A0AAV9Z2B1</accession>
<gene>
    <name evidence="1" type="ORF">R3P38DRAFT_3298869</name>
</gene>
<dbReference type="AlphaFoldDB" id="A0AAV9Z2B1"/>
<proteinExistence type="predicted"/>
<organism evidence="1 2">
    <name type="scientific">Favolaschia claudopus</name>
    <dbReference type="NCBI Taxonomy" id="2862362"/>
    <lineage>
        <taxon>Eukaryota</taxon>
        <taxon>Fungi</taxon>
        <taxon>Dikarya</taxon>
        <taxon>Basidiomycota</taxon>
        <taxon>Agaricomycotina</taxon>
        <taxon>Agaricomycetes</taxon>
        <taxon>Agaricomycetidae</taxon>
        <taxon>Agaricales</taxon>
        <taxon>Marasmiineae</taxon>
        <taxon>Mycenaceae</taxon>
        <taxon>Favolaschia</taxon>
    </lineage>
</organism>
<protein>
    <submittedName>
        <fullName evidence="1">Uncharacterized protein</fullName>
    </submittedName>
</protein>
<keyword evidence="2" id="KW-1185">Reference proteome</keyword>
<evidence type="ECO:0000313" key="1">
    <source>
        <dbReference type="EMBL" id="KAK6969053.1"/>
    </source>
</evidence>
<reference evidence="1 2" key="1">
    <citation type="journal article" date="2024" name="J Genomics">
        <title>Draft genome sequencing and assembly of Favolaschia claudopus CIRM-BRFM 2984 isolated from oak limbs.</title>
        <authorList>
            <person name="Navarro D."/>
            <person name="Drula E."/>
            <person name="Chaduli D."/>
            <person name="Cazenave R."/>
            <person name="Ahrendt S."/>
            <person name="Wang J."/>
            <person name="Lipzen A."/>
            <person name="Daum C."/>
            <person name="Barry K."/>
            <person name="Grigoriev I.V."/>
            <person name="Favel A."/>
            <person name="Rosso M.N."/>
            <person name="Martin F."/>
        </authorList>
    </citation>
    <scope>NUCLEOTIDE SEQUENCE [LARGE SCALE GENOMIC DNA]</scope>
    <source>
        <strain evidence="1 2">CIRM-BRFM 2984</strain>
    </source>
</reference>
<comment type="caution">
    <text evidence="1">The sequence shown here is derived from an EMBL/GenBank/DDBJ whole genome shotgun (WGS) entry which is preliminary data.</text>
</comment>
<evidence type="ECO:0000313" key="2">
    <source>
        <dbReference type="Proteomes" id="UP001362999"/>
    </source>
</evidence>
<dbReference type="Proteomes" id="UP001362999">
    <property type="component" value="Unassembled WGS sequence"/>
</dbReference>
<dbReference type="EMBL" id="JAWWNJ010000235">
    <property type="protein sequence ID" value="KAK6969053.1"/>
    <property type="molecule type" value="Genomic_DNA"/>
</dbReference>
<sequence length="404" mass="45351">MAGLGYIALPSSSTLDLFSSTSATHAVPSTTLARRCGRMGSSYPSRSSLIVRLARPRTSSSYLVPVDHASDFMRPRSGAWSYWRCARGWEGVCGRRRARRIDIAGGVEPERLLAAEVELEVSDPRIASPFSAMLSLRYQQSTTSLLSYWSDNMSIGPNLPLHTLSKPAMRFLYRLQVRKFIKANEDHPLSEEIMEVFDSYLGYMYKYISSATKRMILHHLHSRLESLEVEECFSTMEMGWTSASDTLRIQVSAFRRVASNKLRNWVMQNQTPDVLGALKYFSFTYRHCLPTYDRLNEWLAHEVSGRLSLLADDDLLSFMSSGLALIASMHDYFARIAAYAAIFERTSAETSPPAIRDLTLDVFTSFIGRYYGQSALSTSGASMQLLDVIISAGSRDLCLIILSI</sequence>